<evidence type="ECO:0000313" key="3">
    <source>
        <dbReference type="RefSeq" id="XP_034075755.1"/>
    </source>
</evidence>
<dbReference type="PROSITE" id="PS50088">
    <property type="entry name" value="ANK_REPEAT"/>
    <property type="match status" value="1"/>
</dbReference>
<dbReference type="PROSITE" id="PS50297">
    <property type="entry name" value="ANK_REP_REGION"/>
    <property type="match status" value="1"/>
</dbReference>
<protein>
    <submittedName>
        <fullName evidence="3">Ankyrin repeat domain-containing protein 45</fullName>
    </submittedName>
</protein>
<dbReference type="SMART" id="SM00248">
    <property type="entry name" value="ANK"/>
    <property type="match status" value="1"/>
</dbReference>
<dbReference type="CTD" id="339416"/>
<proteinExistence type="predicted"/>
<dbReference type="Proteomes" id="UP000515161">
    <property type="component" value="Unplaced"/>
</dbReference>
<evidence type="ECO:0000313" key="2">
    <source>
        <dbReference type="Proteomes" id="UP000515161"/>
    </source>
</evidence>
<dbReference type="GeneID" id="117548515"/>
<name>A0A6P8UTQ8_GYMAC</name>
<sequence>MQGRSEPYFFFTKKKPAPAGEEDGRTSPAFMDPFSGADREYRRPLGIVDPGYSPLHLAAGWGHLETVRTLLEFGADTQVETFRGEGPLDLAWRYSWTDCADCLSLAAPLKLNRESYVAFVKDLTSHPQRGLTKEEKACSAKSDWIQSVEHATESDFIAQRRELQDAVLCTTGGASTKQEPSHSRVGAFRCNYVVHKFRGFRGYL</sequence>
<dbReference type="AlphaFoldDB" id="A0A6P8UTQ8"/>
<keyword evidence="1" id="KW-0040">ANK repeat</keyword>
<dbReference type="InParanoid" id="A0A6P8UTQ8"/>
<dbReference type="Pfam" id="PF00023">
    <property type="entry name" value="Ank"/>
    <property type="match status" value="1"/>
</dbReference>
<evidence type="ECO:0000256" key="1">
    <source>
        <dbReference type="PROSITE-ProRule" id="PRU00023"/>
    </source>
</evidence>
<dbReference type="FunCoup" id="A0A6P8UTQ8">
    <property type="interactions" value="198"/>
</dbReference>
<dbReference type="InterPro" id="IPR002110">
    <property type="entry name" value="Ankyrin_rpt"/>
</dbReference>
<gene>
    <name evidence="3" type="primary">ankrd45</name>
</gene>
<dbReference type="SUPFAM" id="SSF48403">
    <property type="entry name" value="Ankyrin repeat"/>
    <property type="match status" value="1"/>
</dbReference>
<dbReference type="OrthoDB" id="194358at2759"/>
<organism evidence="2 3">
    <name type="scientific">Gymnodraco acuticeps</name>
    <name type="common">Antarctic dragonfish</name>
    <dbReference type="NCBI Taxonomy" id="8218"/>
    <lineage>
        <taxon>Eukaryota</taxon>
        <taxon>Metazoa</taxon>
        <taxon>Chordata</taxon>
        <taxon>Craniata</taxon>
        <taxon>Vertebrata</taxon>
        <taxon>Euteleostomi</taxon>
        <taxon>Actinopterygii</taxon>
        <taxon>Neopterygii</taxon>
        <taxon>Teleostei</taxon>
        <taxon>Neoteleostei</taxon>
        <taxon>Acanthomorphata</taxon>
        <taxon>Eupercaria</taxon>
        <taxon>Perciformes</taxon>
        <taxon>Notothenioidei</taxon>
        <taxon>Bathydraconidae</taxon>
        <taxon>Gymnodraco</taxon>
    </lineage>
</organism>
<feature type="repeat" description="ANK" evidence="1">
    <location>
        <begin position="50"/>
        <end position="82"/>
    </location>
</feature>
<dbReference type="RefSeq" id="XP_034075755.1">
    <property type="nucleotide sequence ID" value="XM_034219864.1"/>
</dbReference>
<dbReference type="Gene3D" id="1.25.40.20">
    <property type="entry name" value="Ankyrin repeat-containing domain"/>
    <property type="match status" value="1"/>
</dbReference>
<reference evidence="3" key="1">
    <citation type="submission" date="2025-08" db="UniProtKB">
        <authorList>
            <consortium name="RefSeq"/>
        </authorList>
    </citation>
    <scope>IDENTIFICATION</scope>
</reference>
<accession>A0A6P8UTQ8</accession>
<dbReference type="KEGG" id="gacu:117548515"/>
<keyword evidence="2" id="KW-1185">Reference proteome</keyword>
<dbReference type="InterPro" id="IPR036770">
    <property type="entry name" value="Ankyrin_rpt-contain_sf"/>
</dbReference>